<sequence length="76" mass="9257">MISKHVSSRGFGSRIFYFNFLGIMIEKRRFNFRFTFQIKISAEYVKSKNVTLHYFYGLCLKRTNPLKKHNIFYTLY</sequence>
<keyword evidence="2" id="KW-1185">Reference proteome</keyword>
<organism evidence="1 2">
    <name type="scientific">Brachionus plicatilis</name>
    <name type="common">Marine rotifer</name>
    <name type="synonym">Brachionus muelleri</name>
    <dbReference type="NCBI Taxonomy" id="10195"/>
    <lineage>
        <taxon>Eukaryota</taxon>
        <taxon>Metazoa</taxon>
        <taxon>Spiralia</taxon>
        <taxon>Gnathifera</taxon>
        <taxon>Rotifera</taxon>
        <taxon>Eurotatoria</taxon>
        <taxon>Monogononta</taxon>
        <taxon>Pseudotrocha</taxon>
        <taxon>Ploima</taxon>
        <taxon>Brachionidae</taxon>
        <taxon>Brachionus</taxon>
    </lineage>
</organism>
<proteinExistence type="predicted"/>
<name>A0A3M7SLN7_BRAPC</name>
<dbReference type="EMBL" id="REGN01001125">
    <property type="protein sequence ID" value="RNA36794.1"/>
    <property type="molecule type" value="Genomic_DNA"/>
</dbReference>
<gene>
    <name evidence="1" type="ORF">BpHYR1_005575</name>
</gene>
<accession>A0A3M7SLN7</accession>
<comment type="caution">
    <text evidence="1">The sequence shown here is derived from an EMBL/GenBank/DDBJ whole genome shotgun (WGS) entry which is preliminary data.</text>
</comment>
<dbReference type="AlphaFoldDB" id="A0A3M7SLN7"/>
<reference evidence="1 2" key="1">
    <citation type="journal article" date="2018" name="Sci. Rep.">
        <title>Genomic signatures of local adaptation to the degree of environmental predictability in rotifers.</title>
        <authorList>
            <person name="Franch-Gras L."/>
            <person name="Hahn C."/>
            <person name="Garcia-Roger E.M."/>
            <person name="Carmona M.J."/>
            <person name="Serra M."/>
            <person name="Gomez A."/>
        </authorList>
    </citation>
    <scope>NUCLEOTIDE SEQUENCE [LARGE SCALE GENOMIC DNA]</scope>
    <source>
        <strain evidence="1">HYR1</strain>
    </source>
</reference>
<evidence type="ECO:0000313" key="2">
    <source>
        <dbReference type="Proteomes" id="UP000276133"/>
    </source>
</evidence>
<dbReference type="Proteomes" id="UP000276133">
    <property type="component" value="Unassembled WGS sequence"/>
</dbReference>
<evidence type="ECO:0000313" key="1">
    <source>
        <dbReference type="EMBL" id="RNA36794.1"/>
    </source>
</evidence>
<protein>
    <submittedName>
        <fullName evidence="1">Uncharacterized protein</fullName>
    </submittedName>
</protein>